<dbReference type="NCBIfam" id="TIGR01221">
    <property type="entry name" value="rmlC"/>
    <property type="match status" value="1"/>
</dbReference>
<keyword evidence="1 2" id="KW-0413">Isomerase</keyword>
<comment type="catalytic activity">
    <reaction evidence="1">
        <text>dTDP-4-dehydro-6-deoxy-alpha-D-glucose = dTDP-4-dehydro-beta-L-rhamnose</text>
        <dbReference type="Rhea" id="RHEA:16969"/>
        <dbReference type="ChEBI" id="CHEBI:57649"/>
        <dbReference type="ChEBI" id="CHEBI:62830"/>
        <dbReference type="EC" id="5.1.3.13"/>
    </reaction>
</comment>
<dbReference type="RefSeq" id="WP_138788932.1">
    <property type="nucleotide sequence ID" value="NZ_JBHTGQ010000010.1"/>
</dbReference>
<dbReference type="Pfam" id="PF00908">
    <property type="entry name" value="dTDP_sugar_isom"/>
    <property type="match status" value="1"/>
</dbReference>
<comment type="caution">
    <text evidence="2">The sequence shown here is derived from an EMBL/GenBank/DDBJ whole genome shotgun (WGS) entry which is preliminary data.</text>
</comment>
<evidence type="ECO:0000313" key="3">
    <source>
        <dbReference type="Proteomes" id="UP001596528"/>
    </source>
</evidence>
<organism evidence="2 3">
    <name type="scientific">Paenibacillus thermoaerophilus</name>
    <dbReference type="NCBI Taxonomy" id="1215385"/>
    <lineage>
        <taxon>Bacteria</taxon>
        <taxon>Bacillati</taxon>
        <taxon>Bacillota</taxon>
        <taxon>Bacilli</taxon>
        <taxon>Bacillales</taxon>
        <taxon>Paenibacillaceae</taxon>
        <taxon>Paenibacillus</taxon>
    </lineage>
</organism>
<dbReference type="GO" id="GO:0008830">
    <property type="term" value="F:dTDP-4-dehydrorhamnose 3,5-epimerase activity"/>
    <property type="evidence" value="ECO:0007669"/>
    <property type="project" value="UniProtKB-EC"/>
</dbReference>
<gene>
    <name evidence="2" type="primary">rfbC</name>
    <name evidence="2" type="ORF">ACFQWB_04235</name>
</gene>
<dbReference type="Proteomes" id="UP001596528">
    <property type="component" value="Unassembled WGS sequence"/>
</dbReference>
<comment type="pathway">
    <text evidence="1">Carbohydrate biosynthesis; dTDP-L-rhamnose biosynthesis.</text>
</comment>
<name>A0ABW2V2S1_9BACL</name>
<dbReference type="PANTHER" id="PTHR21047:SF2">
    <property type="entry name" value="THYMIDINE DIPHOSPHO-4-KETO-RHAMNOSE 3,5-EPIMERASE"/>
    <property type="match status" value="1"/>
</dbReference>
<accession>A0ABW2V2S1</accession>
<comment type="similarity">
    <text evidence="1">Belongs to the dTDP-4-dehydrorhamnose 3,5-epimerase family.</text>
</comment>
<comment type="subunit">
    <text evidence="1">Homodimer.</text>
</comment>
<dbReference type="SUPFAM" id="SSF51182">
    <property type="entry name" value="RmlC-like cupins"/>
    <property type="match status" value="1"/>
</dbReference>
<dbReference type="InterPro" id="IPR014710">
    <property type="entry name" value="RmlC-like_jellyroll"/>
</dbReference>
<dbReference type="CDD" id="cd00438">
    <property type="entry name" value="cupin_RmlC"/>
    <property type="match status" value="1"/>
</dbReference>
<dbReference type="EMBL" id="JBHTGQ010000010">
    <property type="protein sequence ID" value="MFC7749154.1"/>
    <property type="molecule type" value="Genomic_DNA"/>
</dbReference>
<dbReference type="EC" id="5.1.3.13" evidence="1"/>
<keyword evidence="3" id="KW-1185">Reference proteome</keyword>
<evidence type="ECO:0000256" key="1">
    <source>
        <dbReference type="RuleBase" id="RU364069"/>
    </source>
</evidence>
<sequence length="182" mass="20877">MAKLRLEQTGIEGLLIIEPTVYGDARGSFMETYRYEEYFNIGVTKRFVQDNQSVSKKGVLRGLHFQKNHPQGKLVRVIKGTAYDVAVDLRKNSSTYGKWFGVYLSGDNHKQFYIPEGFAHGFLSLSDEVIFGYKCTDYYRPDDEGGVVWNDPDLAIDWPIHEVNEVIVSEKDKLLPKFRELG</sequence>
<protein>
    <recommendedName>
        <fullName evidence="1">dTDP-4-dehydrorhamnose 3,5-epimerase</fullName>
        <ecNumber evidence="1">5.1.3.13</ecNumber>
    </recommendedName>
    <alternativeName>
        <fullName evidence="1">Thymidine diphospho-4-keto-rhamnose 3,5-epimerase</fullName>
    </alternativeName>
</protein>
<proteinExistence type="inferred from homology"/>
<reference evidence="3" key="1">
    <citation type="journal article" date="2019" name="Int. J. Syst. Evol. Microbiol.">
        <title>The Global Catalogue of Microorganisms (GCM) 10K type strain sequencing project: providing services to taxonomists for standard genome sequencing and annotation.</title>
        <authorList>
            <consortium name="The Broad Institute Genomics Platform"/>
            <consortium name="The Broad Institute Genome Sequencing Center for Infectious Disease"/>
            <person name="Wu L."/>
            <person name="Ma J."/>
        </authorList>
    </citation>
    <scope>NUCLEOTIDE SEQUENCE [LARGE SCALE GENOMIC DNA]</scope>
    <source>
        <strain evidence="3">JCM 18657</strain>
    </source>
</reference>
<dbReference type="Gene3D" id="2.60.120.10">
    <property type="entry name" value="Jelly Rolls"/>
    <property type="match status" value="1"/>
</dbReference>
<dbReference type="InterPro" id="IPR011051">
    <property type="entry name" value="RmlC_Cupin_sf"/>
</dbReference>
<dbReference type="InterPro" id="IPR000888">
    <property type="entry name" value="RmlC-like"/>
</dbReference>
<evidence type="ECO:0000313" key="2">
    <source>
        <dbReference type="EMBL" id="MFC7749154.1"/>
    </source>
</evidence>
<dbReference type="PANTHER" id="PTHR21047">
    <property type="entry name" value="DTDP-6-DEOXY-D-GLUCOSE-3,5 EPIMERASE"/>
    <property type="match status" value="1"/>
</dbReference>
<comment type="function">
    <text evidence="1">Catalyzes the epimerization of the C3' and C5'positions of dTDP-6-deoxy-D-xylo-4-hexulose, forming dTDP-6-deoxy-L-lyxo-4-hexulose.</text>
</comment>